<dbReference type="Pfam" id="PF00144">
    <property type="entry name" value="Beta-lactamase"/>
    <property type="match status" value="1"/>
</dbReference>
<evidence type="ECO:0000313" key="3">
    <source>
        <dbReference type="EMBL" id="GID15209.1"/>
    </source>
</evidence>
<dbReference type="Proteomes" id="UP000612808">
    <property type="component" value="Unassembled WGS sequence"/>
</dbReference>
<dbReference type="AlphaFoldDB" id="A0A8J3NGU2"/>
<feature type="domain" description="Beta-lactamase-related" evidence="2">
    <location>
        <begin position="47"/>
        <end position="333"/>
    </location>
</feature>
<dbReference type="RefSeq" id="WP_203663411.1">
    <property type="nucleotide sequence ID" value="NZ_BAAAZM010000005.1"/>
</dbReference>
<accession>A0A8J3NGU2</accession>
<keyword evidence="4" id="KW-1185">Reference proteome</keyword>
<proteinExistence type="predicted"/>
<organism evidence="3 4">
    <name type="scientific">Actinocatenispora rupis</name>
    <dbReference type="NCBI Taxonomy" id="519421"/>
    <lineage>
        <taxon>Bacteria</taxon>
        <taxon>Bacillati</taxon>
        <taxon>Actinomycetota</taxon>
        <taxon>Actinomycetes</taxon>
        <taxon>Micromonosporales</taxon>
        <taxon>Micromonosporaceae</taxon>
        <taxon>Actinocatenispora</taxon>
    </lineage>
</organism>
<dbReference type="Gene3D" id="3.40.710.10">
    <property type="entry name" value="DD-peptidase/beta-lactamase superfamily"/>
    <property type="match status" value="1"/>
</dbReference>
<protein>
    <submittedName>
        <fullName evidence="3">Esterase</fullName>
    </submittedName>
</protein>
<dbReference type="InterPro" id="IPR012338">
    <property type="entry name" value="Beta-lactam/transpept-like"/>
</dbReference>
<dbReference type="PANTHER" id="PTHR43283">
    <property type="entry name" value="BETA-LACTAMASE-RELATED"/>
    <property type="match status" value="1"/>
</dbReference>
<dbReference type="EMBL" id="BOMB01000040">
    <property type="protein sequence ID" value="GID15209.1"/>
    <property type="molecule type" value="Genomic_DNA"/>
</dbReference>
<reference evidence="3" key="1">
    <citation type="submission" date="2021-01" db="EMBL/GenBank/DDBJ databases">
        <title>Whole genome shotgun sequence of Actinocatenispora rupis NBRC 107355.</title>
        <authorList>
            <person name="Komaki H."/>
            <person name="Tamura T."/>
        </authorList>
    </citation>
    <scope>NUCLEOTIDE SEQUENCE</scope>
    <source>
        <strain evidence="3">NBRC 107355</strain>
    </source>
</reference>
<evidence type="ECO:0000256" key="1">
    <source>
        <dbReference type="ARBA" id="ARBA00022801"/>
    </source>
</evidence>
<dbReference type="PANTHER" id="PTHR43283:SF11">
    <property type="entry name" value="BETA-LACTAMASE-RELATED DOMAIN-CONTAINING PROTEIN"/>
    <property type="match status" value="1"/>
</dbReference>
<sequence length="352" mass="36585">MHTTGYDGLAALLAAGRTARLYSGAAWSVGTADGPLDRGTLGTLAWDGPPVTADTRWDLASVTKPLVALAVLALLERGALGLDDPVGDHLPEYAGGEHAGVTVGRLLTHTSGLPGRQPLYRLHRTRPDLLAAVRALPLRTPPGTAVEYSSAGFVVLGLVAEAASGLGLADLVAATVTGPAAMTDTGFVPPAADRERCAATEDCPWRGHVVQGSVHDENAEVLGGVAGHAGLFGPHTDLERLGIALLRNGSGDRGRLLSPRTVAVAGASHTDGLTMRRGLGWQCRDAHGSPAGDLFTADSYGHTGFTGTSLWIDPTLGRYAVLLTNRVHPSRDTPGFDRLRARFHTMAAIHPG</sequence>
<evidence type="ECO:0000313" key="4">
    <source>
        <dbReference type="Proteomes" id="UP000612808"/>
    </source>
</evidence>
<comment type="caution">
    <text evidence="3">The sequence shown here is derived from an EMBL/GenBank/DDBJ whole genome shotgun (WGS) entry which is preliminary data.</text>
</comment>
<gene>
    <name evidence="3" type="ORF">Aru02nite_60980</name>
</gene>
<dbReference type="InterPro" id="IPR001466">
    <property type="entry name" value="Beta-lactam-related"/>
</dbReference>
<dbReference type="SUPFAM" id="SSF56601">
    <property type="entry name" value="beta-lactamase/transpeptidase-like"/>
    <property type="match status" value="1"/>
</dbReference>
<keyword evidence="1" id="KW-0378">Hydrolase</keyword>
<dbReference type="GO" id="GO:0016787">
    <property type="term" value="F:hydrolase activity"/>
    <property type="evidence" value="ECO:0007669"/>
    <property type="project" value="UniProtKB-KW"/>
</dbReference>
<name>A0A8J3NGU2_9ACTN</name>
<evidence type="ECO:0000259" key="2">
    <source>
        <dbReference type="Pfam" id="PF00144"/>
    </source>
</evidence>
<dbReference type="InterPro" id="IPR050789">
    <property type="entry name" value="Diverse_Enzym_Activities"/>
</dbReference>